<dbReference type="Proteomes" id="UP000366819">
    <property type="component" value="Unassembled WGS sequence"/>
</dbReference>
<name>A0A5E4Z6L9_9BURK</name>
<dbReference type="RefSeq" id="WP_150578406.1">
    <property type="nucleotide sequence ID" value="NZ_CABPSN010000012.1"/>
</dbReference>
<sequence>MSLSLTLVFDKYMRAQDPVIASNRLRIDGGEKQLWEVVQPITLPLPHGVEWFDEEVGLKHYTTDKYDVPLTWVPAHLLAPHLRSVAQSDWGRAVAAFVLALPAATRVVLWWH</sequence>
<proteinExistence type="predicted"/>
<keyword evidence="2" id="KW-1185">Reference proteome</keyword>
<dbReference type="AlphaFoldDB" id="A0A5E4Z6L9"/>
<dbReference type="EMBL" id="CABPSN010000012">
    <property type="protein sequence ID" value="VVE56786.1"/>
    <property type="molecule type" value="Genomic_DNA"/>
</dbReference>
<accession>A0A5E4Z6L9</accession>
<evidence type="ECO:0000313" key="2">
    <source>
        <dbReference type="Proteomes" id="UP000366819"/>
    </source>
</evidence>
<organism evidence="1 2">
    <name type="scientific">Pandoraea aquatica</name>
    <dbReference type="NCBI Taxonomy" id="2508290"/>
    <lineage>
        <taxon>Bacteria</taxon>
        <taxon>Pseudomonadati</taxon>
        <taxon>Pseudomonadota</taxon>
        <taxon>Betaproteobacteria</taxon>
        <taxon>Burkholderiales</taxon>
        <taxon>Burkholderiaceae</taxon>
        <taxon>Pandoraea</taxon>
    </lineage>
</organism>
<evidence type="ECO:0000313" key="1">
    <source>
        <dbReference type="EMBL" id="VVE56786.1"/>
    </source>
</evidence>
<protein>
    <submittedName>
        <fullName evidence="1">Uncharacterized protein</fullName>
    </submittedName>
</protein>
<gene>
    <name evidence="1" type="ORF">PAQ31011_05142</name>
</gene>
<reference evidence="1 2" key="1">
    <citation type="submission" date="2019-08" db="EMBL/GenBank/DDBJ databases">
        <authorList>
            <person name="Peeters C."/>
        </authorList>
    </citation>
    <scope>NUCLEOTIDE SEQUENCE [LARGE SCALE GENOMIC DNA]</scope>
    <source>
        <strain evidence="1 2">LMG 31011</strain>
    </source>
</reference>